<dbReference type="InterPro" id="IPR005064">
    <property type="entry name" value="BUG"/>
</dbReference>
<dbReference type="Gene3D" id="3.40.190.10">
    <property type="entry name" value="Periplasmic binding protein-like II"/>
    <property type="match status" value="1"/>
</dbReference>
<evidence type="ECO:0000256" key="1">
    <source>
        <dbReference type="ARBA" id="ARBA00006987"/>
    </source>
</evidence>
<dbReference type="Gene3D" id="3.40.190.150">
    <property type="entry name" value="Bordetella uptake gene, domain 1"/>
    <property type="match status" value="1"/>
</dbReference>
<gene>
    <name evidence="2" type="ORF">RY831_32590</name>
</gene>
<comment type="similarity">
    <text evidence="1">Belongs to the UPF0065 (bug) family.</text>
</comment>
<dbReference type="PANTHER" id="PTHR42928">
    <property type="entry name" value="TRICARBOXYLATE-BINDING PROTEIN"/>
    <property type="match status" value="1"/>
</dbReference>
<name>A0ABU6JJI0_9BURK</name>
<proteinExistence type="inferred from homology"/>
<reference evidence="2 3" key="1">
    <citation type="submission" date="2023-10" db="EMBL/GenBank/DDBJ databases">
        <title>Noviherbaspirillum sp. CPCC 100848 genome assembly.</title>
        <authorList>
            <person name="Li X.Y."/>
            <person name="Fang X.M."/>
        </authorList>
    </citation>
    <scope>NUCLEOTIDE SEQUENCE [LARGE SCALE GENOMIC DNA]</scope>
    <source>
        <strain evidence="2 3">CPCC 100848</strain>
    </source>
</reference>
<protein>
    <submittedName>
        <fullName evidence="2">Tripartite tricarboxylate transporter substrate-binding protein</fullName>
    </submittedName>
</protein>
<sequence length="303" mass="31906">MVSFINPPSIMNAVLFGAPLGTASKPRRRLIAAILAACALITLTSSVSAQSYPNKPIRWIVPFPAGGPADAVARVITRRLTESIGQQIIVDNRPGGNSIIAAEIVAQSPPDGYTLFQAIDSALTMNQSLYSKLPYDPIGGFTPITQLATLPLVLVVNPAVQVNSVKELVALSKARPGQLNYGSGAIAAQVAGELFKSTAQVDIVHVPYKGSAPQVQGLLGGEVQLSFDGISTTLPHINTGKLRPLAVTGDARHPRLPNTPTVAEAGFPALRIVLWHGLMAPAGTPQEIVKEPLLKSGNRESWV</sequence>
<organism evidence="2 3">
    <name type="scientific">Noviherbaspirillum album</name>
    <dbReference type="NCBI Taxonomy" id="3080276"/>
    <lineage>
        <taxon>Bacteria</taxon>
        <taxon>Pseudomonadati</taxon>
        <taxon>Pseudomonadota</taxon>
        <taxon>Betaproteobacteria</taxon>
        <taxon>Burkholderiales</taxon>
        <taxon>Oxalobacteraceae</taxon>
        <taxon>Noviherbaspirillum</taxon>
    </lineage>
</organism>
<dbReference type="RefSeq" id="WP_326510449.1">
    <property type="nucleotide sequence ID" value="NZ_JAWIIV010000088.1"/>
</dbReference>
<dbReference type="PANTHER" id="PTHR42928:SF5">
    <property type="entry name" value="BLR1237 PROTEIN"/>
    <property type="match status" value="1"/>
</dbReference>
<evidence type="ECO:0000313" key="2">
    <source>
        <dbReference type="EMBL" id="MEC4723847.1"/>
    </source>
</evidence>
<keyword evidence="3" id="KW-1185">Reference proteome</keyword>
<evidence type="ECO:0000313" key="3">
    <source>
        <dbReference type="Proteomes" id="UP001352263"/>
    </source>
</evidence>
<dbReference type="EMBL" id="JAWIIV010000088">
    <property type="protein sequence ID" value="MEC4723847.1"/>
    <property type="molecule type" value="Genomic_DNA"/>
</dbReference>
<dbReference type="InterPro" id="IPR042100">
    <property type="entry name" value="Bug_dom1"/>
</dbReference>
<dbReference type="Proteomes" id="UP001352263">
    <property type="component" value="Unassembled WGS sequence"/>
</dbReference>
<dbReference type="PIRSF" id="PIRSF017082">
    <property type="entry name" value="YflP"/>
    <property type="match status" value="1"/>
</dbReference>
<dbReference type="SUPFAM" id="SSF53850">
    <property type="entry name" value="Periplasmic binding protein-like II"/>
    <property type="match status" value="1"/>
</dbReference>
<dbReference type="Pfam" id="PF03401">
    <property type="entry name" value="TctC"/>
    <property type="match status" value="1"/>
</dbReference>
<accession>A0ABU6JJI0</accession>
<comment type="caution">
    <text evidence="2">The sequence shown here is derived from an EMBL/GenBank/DDBJ whole genome shotgun (WGS) entry which is preliminary data.</text>
</comment>